<name>A0A183CR87_GLOPA</name>
<dbReference type="Pfam" id="PF00364">
    <property type="entry name" value="Biotin_lipoyl"/>
    <property type="match status" value="1"/>
</dbReference>
<dbReference type="PROSITE" id="PS50968">
    <property type="entry name" value="BIOTINYL_LIPOYL"/>
    <property type="match status" value="1"/>
</dbReference>
<keyword evidence="7" id="KW-1185">Reference proteome</keyword>
<evidence type="ECO:0000259" key="5">
    <source>
        <dbReference type="PROSITE" id="PS50968"/>
    </source>
</evidence>
<protein>
    <submittedName>
        <fullName evidence="8">Lipoyl-binding domain-containing protein</fullName>
    </submittedName>
</protein>
<dbReference type="GO" id="GO:0004485">
    <property type="term" value="F:methylcrotonoyl-CoA carboxylase activity"/>
    <property type="evidence" value="ECO:0007669"/>
    <property type="project" value="TreeGrafter"/>
</dbReference>
<evidence type="ECO:0000256" key="2">
    <source>
        <dbReference type="ARBA" id="ARBA00022741"/>
    </source>
</evidence>
<dbReference type="PROSITE" id="PS50979">
    <property type="entry name" value="BC"/>
    <property type="match status" value="1"/>
</dbReference>
<evidence type="ECO:0000313" key="7">
    <source>
        <dbReference type="Proteomes" id="UP000050741"/>
    </source>
</evidence>
<evidence type="ECO:0000256" key="1">
    <source>
        <dbReference type="ARBA" id="ARBA00022598"/>
    </source>
</evidence>
<dbReference type="SUPFAM" id="SSF51230">
    <property type="entry name" value="Single hybrid motif"/>
    <property type="match status" value="1"/>
</dbReference>
<keyword evidence="2" id="KW-0547">Nucleotide-binding</keyword>
<dbReference type="PROSITE" id="PS00188">
    <property type="entry name" value="BIOTIN"/>
    <property type="match status" value="1"/>
</dbReference>
<dbReference type="Gene3D" id="3.40.50.20">
    <property type="match status" value="1"/>
</dbReference>
<evidence type="ECO:0000256" key="3">
    <source>
        <dbReference type="ARBA" id="ARBA00022840"/>
    </source>
</evidence>
<dbReference type="GO" id="GO:0005524">
    <property type="term" value="F:ATP binding"/>
    <property type="evidence" value="ECO:0007669"/>
    <property type="project" value="UniProtKB-KW"/>
</dbReference>
<organism evidence="7 8">
    <name type="scientific">Globodera pallida</name>
    <name type="common">Potato cyst nematode worm</name>
    <name type="synonym">Heterodera pallida</name>
    <dbReference type="NCBI Taxonomy" id="36090"/>
    <lineage>
        <taxon>Eukaryota</taxon>
        <taxon>Metazoa</taxon>
        <taxon>Ecdysozoa</taxon>
        <taxon>Nematoda</taxon>
        <taxon>Chromadorea</taxon>
        <taxon>Rhabditida</taxon>
        <taxon>Tylenchina</taxon>
        <taxon>Tylenchomorpha</taxon>
        <taxon>Tylenchoidea</taxon>
        <taxon>Heteroderidae</taxon>
        <taxon>Heteroderinae</taxon>
        <taxon>Globodera</taxon>
    </lineage>
</organism>
<proteinExistence type="predicted"/>
<dbReference type="Gene3D" id="2.40.50.100">
    <property type="match status" value="1"/>
</dbReference>
<dbReference type="InterPro" id="IPR016185">
    <property type="entry name" value="PreATP-grasp_dom_sf"/>
</dbReference>
<dbReference type="SUPFAM" id="SSF52440">
    <property type="entry name" value="PreATP-grasp domain"/>
    <property type="match status" value="1"/>
</dbReference>
<evidence type="ECO:0000259" key="6">
    <source>
        <dbReference type="PROSITE" id="PS50979"/>
    </source>
</evidence>
<dbReference type="Pfam" id="PF00289">
    <property type="entry name" value="Biotin_carb_N"/>
    <property type="match status" value="1"/>
</dbReference>
<dbReference type="InterPro" id="IPR011053">
    <property type="entry name" value="Single_hybrid_motif"/>
</dbReference>
<dbReference type="InterPro" id="IPR000089">
    <property type="entry name" value="Biotin_lipoyl"/>
</dbReference>
<dbReference type="GO" id="GO:0005739">
    <property type="term" value="C:mitochondrion"/>
    <property type="evidence" value="ECO:0007669"/>
    <property type="project" value="TreeGrafter"/>
</dbReference>
<dbReference type="PANTHER" id="PTHR18866">
    <property type="entry name" value="CARBOXYLASE:PYRUVATE/ACETYL-COA/PROPIONYL-COA CARBOXYLASE"/>
    <property type="match status" value="1"/>
</dbReference>
<reference evidence="7" key="1">
    <citation type="submission" date="2014-05" db="EMBL/GenBank/DDBJ databases">
        <title>The genome and life-stage specific transcriptomes of Globodera pallida elucidate key aspects of plant parasitism by a cyst nematode.</title>
        <authorList>
            <person name="Cotton J.A."/>
            <person name="Lilley C.J."/>
            <person name="Jones L.M."/>
            <person name="Kikuchi T."/>
            <person name="Reid A.J."/>
            <person name="Thorpe P."/>
            <person name="Tsai I.J."/>
            <person name="Beasley H."/>
            <person name="Blok V."/>
            <person name="Cock P.J.A."/>
            <person name="Van den Akker S.E."/>
            <person name="Holroyd N."/>
            <person name="Hunt M."/>
            <person name="Mantelin S."/>
            <person name="Naghra H."/>
            <person name="Pain A."/>
            <person name="Palomares-Rius J.E."/>
            <person name="Zarowiecki M."/>
            <person name="Berriman M."/>
            <person name="Jones J.T."/>
            <person name="Urwin P.E."/>
        </authorList>
    </citation>
    <scope>NUCLEOTIDE SEQUENCE [LARGE SCALE GENOMIC DNA]</scope>
    <source>
        <strain evidence="7">Lindley</strain>
    </source>
</reference>
<accession>A0A183CR87</accession>
<dbReference type="InterPro" id="IPR011764">
    <property type="entry name" value="Biotin_carboxylation_dom"/>
</dbReference>
<dbReference type="CDD" id="cd06850">
    <property type="entry name" value="biotinyl_domain"/>
    <property type="match status" value="1"/>
</dbReference>
<dbReference type="AlphaFoldDB" id="A0A183CR87"/>
<keyword evidence="4" id="KW-0092">Biotin</keyword>
<feature type="domain" description="Lipoyl-binding" evidence="5">
    <location>
        <begin position="46"/>
        <end position="128"/>
    </location>
</feature>
<evidence type="ECO:0000256" key="4">
    <source>
        <dbReference type="ARBA" id="ARBA00023267"/>
    </source>
</evidence>
<dbReference type="PANTHER" id="PTHR18866:SF33">
    <property type="entry name" value="METHYLCROTONOYL-COA CARBOXYLASE SUBUNIT ALPHA, MITOCHONDRIAL-RELATED"/>
    <property type="match status" value="1"/>
</dbReference>
<dbReference type="InterPro" id="IPR050856">
    <property type="entry name" value="Biotin_carboxylase_complex"/>
</dbReference>
<dbReference type="InterPro" id="IPR001882">
    <property type="entry name" value="Biotin_BS"/>
</dbReference>
<dbReference type="WBParaSite" id="GPLIN_001539500">
    <property type="protein sequence ID" value="GPLIN_001539500"/>
    <property type="gene ID" value="GPLIN_001539500"/>
</dbReference>
<reference evidence="8" key="2">
    <citation type="submission" date="2016-06" db="UniProtKB">
        <authorList>
            <consortium name="WormBaseParasite"/>
        </authorList>
    </citation>
    <scope>IDENTIFICATION</scope>
</reference>
<feature type="domain" description="Biotin carboxylation" evidence="6">
    <location>
        <begin position="106"/>
        <end position="208"/>
    </location>
</feature>
<dbReference type="InterPro" id="IPR005481">
    <property type="entry name" value="BC-like_N"/>
</dbReference>
<keyword evidence="3" id="KW-0067">ATP-binding</keyword>
<evidence type="ECO:0000313" key="8">
    <source>
        <dbReference type="WBParaSite" id="GPLIN_001539500"/>
    </source>
</evidence>
<sequence>LRFSLEIDGRRRWECKAVLLEKQLAIFGLEAHQWPNPFLAELDDGTSEVASSLLDGAVDGKARSPIPGLIEKVFVNTGDQVAMGQPIVAMNAMKMEFIIRAPFDGIVTSIFCAPGHNVAKDTVLVLLKDDKTDEHTTIAVYSDADVNSLHVQFADEAYRIGEASALKSYLCAERIVEVALSAGADAIHPGYGFLSENADLPSNAQPTT</sequence>
<keyword evidence="1" id="KW-0436">Ligase</keyword>
<dbReference type="Proteomes" id="UP000050741">
    <property type="component" value="Unassembled WGS sequence"/>
</dbReference>